<dbReference type="PANTHER" id="PTHR22935">
    <property type="entry name" value="PENICILLIN-BINDING PROTEIN"/>
    <property type="match status" value="1"/>
</dbReference>
<dbReference type="InterPro" id="IPR012338">
    <property type="entry name" value="Beta-lactam/transpept-like"/>
</dbReference>
<dbReference type="InterPro" id="IPR058664">
    <property type="entry name" value="ARB_00930-like_C"/>
</dbReference>
<dbReference type="PANTHER" id="PTHR22935:SF97">
    <property type="entry name" value="BETA-LACTAMASE-RELATED DOMAIN-CONTAINING PROTEIN"/>
    <property type="match status" value="1"/>
</dbReference>
<dbReference type="EMBL" id="VFLP01000039">
    <property type="protein sequence ID" value="TRX92092.1"/>
    <property type="molecule type" value="Genomic_DNA"/>
</dbReference>
<evidence type="ECO:0000259" key="3">
    <source>
        <dbReference type="Pfam" id="PF26335"/>
    </source>
</evidence>
<evidence type="ECO:0000256" key="1">
    <source>
        <dbReference type="SAM" id="SignalP"/>
    </source>
</evidence>
<keyword evidence="5" id="KW-1185">Reference proteome</keyword>
<feature type="domain" description="Beta-lactamase-like ARB-00930-like C-terminal" evidence="3">
    <location>
        <begin position="434"/>
        <end position="574"/>
    </location>
</feature>
<dbReference type="InterPro" id="IPR051478">
    <property type="entry name" value="Beta-lactamase-like_AB/R"/>
</dbReference>
<dbReference type="OrthoDB" id="10250282at2759"/>
<dbReference type="Gene3D" id="3.40.710.10">
    <property type="entry name" value="DD-peptidase/beta-lactamase superfamily"/>
    <property type="match status" value="1"/>
</dbReference>
<evidence type="ECO:0000313" key="4">
    <source>
        <dbReference type="EMBL" id="TRX92092.1"/>
    </source>
</evidence>
<name>A0A553HVW3_9PEZI</name>
<dbReference type="STRING" id="2512241.A0A553HVW3"/>
<reference evidence="5" key="1">
    <citation type="submission" date="2019-06" db="EMBL/GenBank/DDBJ databases">
        <title>Draft genome sequence of the griseofulvin-producing fungus Xylaria cubensis strain G536.</title>
        <authorList>
            <person name="Mead M.E."/>
            <person name="Raja H.A."/>
            <person name="Steenwyk J.L."/>
            <person name="Knowles S.L."/>
            <person name="Oberlies N.H."/>
            <person name="Rokas A."/>
        </authorList>
    </citation>
    <scope>NUCLEOTIDE SEQUENCE [LARGE SCALE GENOMIC DNA]</scope>
    <source>
        <strain evidence="5">G536</strain>
    </source>
</reference>
<dbReference type="AlphaFoldDB" id="A0A553HVW3"/>
<keyword evidence="1" id="KW-0732">Signal</keyword>
<gene>
    <name evidence="4" type="ORF">FHL15_006959</name>
</gene>
<sequence>MFQHWPVLTWLVVLQATGSHSKKNCPIYGLGYPKPDNLFGYDGIHGAASALDSVIGQYVDNANNTGSDKFSYSVEVFAASEENPLWSHYWTAKNLATMNTTGVKTVDGNTVYRIGSLTKIFTMLTFLAEVGDSSWNEPIAKFIPEIAAMVENNGPDTSHSLTSPDWGSITIGALASQISGLMRDYSLIGELTQSSNMTQTTAIGLPVLADVDIPPCGSAPVCNRTRLKKLPPSFSPFVTPAYSDIGYVLLGYALEKMTGKPFQRSFEDKLVKPLNLSHTFYTTPNDSLGVIPGGRYLTTWAFNMGNESPTGNVYSSASDLSAVGRAILKSTLLSWPVTRRWLRPVTFSSDPVSSVGSPWGVRRLPLTSQNSTYQFATTFNKLGSIGRYSTLLAVIPDFDIGFSIAAAGEFPSSLVLDIADTLSNTYLPTLLNIARSHANATFTGQYISENPSLNSSLTISVDTEKPGLGVGPWISNGTNLMGLVVALGQNISKDYWDKINPSVRLYPTGLWDALPDGGKKVGFKATFEDLAVPEATKPFTTDCSTWVSLSAVVYGSQPLDTFVFEMDKDGKVVSKGYFNHALRTGEPRVRTRRSSRAGPIPAALTNYNASVQLATCIPATYLPLAESLWQVLALLDGGKFSLHGGTNRAPKRLFQDVINGVEMTETYVRAGGKAHDSSHDAFEAICCPMLKFAEMQGGLFVGNLQQLEAARGGRPSAQARLRGAHITKGERRAYGKALVVASNPAVQKLAFGKDRLSPVIIPTLTVDGAFDTALQDVTYVICRLTRTKSGLRTNYPIVRAYYKDRDQFQLFIKRLRTLTVNIKVHCKDVQTLPTALPGVEFDRIVVSDSTNDPAWNTRRMIQVLRPMLKNKSVNPHAKVIHETGCATSVLSPPNAGLAVKVTNRRNG</sequence>
<organism evidence="4 5">
    <name type="scientific">Xylaria flabelliformis</name>
    <dbReference type="NCBI Taxonomy" id="2512241"/>
    <lineage>
        <taxon>Eukaryota</taxon>
        <taxon>Fungi</taxon>
        <taxon>Dikarya</taxon>
        <taxon>Ascomycota</taxon>
        <taxon>Pezizomycotina</taxon>
        <taxon>Sordariomycetes</taxon>
        <taxon>Xylariomycetidae</taxon>
        <taxon>Xylariales</taxon>
        <taxon>Xylariaceae</taxon>
        <taxon>Xylaria</taxon>
    </lineage>
</organism>
<dbReference type="Pfam" id="PF00144">
    <property type="entry name" value="Beta-lactamase"/>
    <property type="match status" value="1"/>
</dbReference>
<accession>A0A553HVW3</accession>
<feature type="signal peptide" evidence="1">
    <location>
        <begin position="1"/>
        <end position="21"/>
    </location>
</feature>
<comment type="caution">
    <text evidence="4">The sequence shown here is derived from an EMBL/GenBank/DDBJ whole genome shotgun (WGS) entry which is preliminary data.</text>
</comment>
<dbReference type="InterPro" id="IPR001466">
    <property type="entry name" value="Beta-lactam-related"/>
</dbReference>
<dbReference type="SUPFAM" id="SSF56601">
    <property type="entry name" value="beta-lactamase/transpeptidase-like"/>
    <property type="match status" value="1"/>
</dbReference>
<proteinExistence type="predicted"/>
<protein>
    <submittedName>
        <fullName evidence="4">Uncharacterized protein</fullName>
    </submittedName>
</protein>
<evidence type="ECO:0000313" key="5">
    <source>
        <dbReference type="Proteomes" id="UP000319160"/>
    </source>
</evidence>
<dbReference type="Pfam" id="PF26335">
    <property type="entry name" value="ARB_00930_C"/>
    <property type="match status" value="1"/>
</dbReference>
<feature type="chain" id="PRO_5021808238" evidence="1">
    <location>
        <begin position="22"/>
        <end position="907"/>
    </location>
</feature>
<evidence type="ECO:0000259" key="2">
    <source>
        <dbReference type="Pfam" id="PF00144"/>
    </source>
</evidence>
<dbReference type="Proteomes" id="UP000319160">
    <property type="component" value="Unassembled WGS sequence"/>
</dbReference>
<feature type="domain" description="Beta-lactamase-related" evidence="2">
    <location>
        <begin position="102"/>
        <end position="411"/>
    </location>
</feature>